<keyword evidence="1" id="KW-1133">Transmembrane helix</keyword>
<feature type="transmembrane region" description="Helical" evidence="1">
    <location>
        <begin position="98"/>
        <end position="119"/>
    </location>
</feature>
<evidence type="ECO:0000256" key="1">
    <source>
        <dbReference type="SAM" id="Phobius"/>
    </source>
</evidence>
<feature type="transmembrane region" description="Helical" evidence="1">
    <location>
        <begin position="313"/>
        <end position="331"/>
    </location>
</feature>
<evidence type="ECO:0000313" key="3">
    <source>
        <dbReference type="Proteomes" id="UP000282184"/>
    </source>
</evidence>
<feature type="transmembrane region" description="Helical" evidence="1">
    <location>
        <begin position="131"/>
        <end position="156"/>
    </location>
</feature>
<dbReference type="RefSeq" id="WP_126692124.1">
    <property type="nucleotide sequence ID" value="NZ_RXOF01000002.1"/>
</dbReference>
<feature type="transmembrane region" description="Helical" evidence="1">
    <location>
        <begin position="212"/>
        <end position="231"/>
    </location>
</feature>
<evidence type="ECO:0000313" key="2">
    <source>
        <dbReference type="EMBL" id="RTQ52468.1"/>
    </source>
</evidence>
<name>A0A3S0HBR1_9BACT</name>
<evidence type="ECO:0008006" key="4">
    <source>
        <dbReference type="Google" id="ProtNLM"/>
    </source>
</evidence>
<comment type="caution">
    <text evidence="2">The sequence shown here is derived from an EMBL/GenBank/DDBJ whole genome shotgun (WGS) entry which is preliminary data.</text>
</comment>
<reference evidence="2 3" key="1">
    <citation type="submission" date="2018-12" db="EMBL/GenBank/DDBJ databases">
        <title>Hymenobacter gummosus sp. nov., isolated from a spring.</title>
        <authorList>
            <person name="Nie L."/>
        </authorList>
    </citation>
    <scope>NUCLEOTIDE SEQUENCE [LARGE SCALE GENOMIC DNA]</scope>
    <source>
        <strain evidence="2 3">KCTC 52166</strain>
    </source>
</reference>
<keyword evidence="1" id="KW-0812">Transmembrane</keyword>
<dbReference type="InterPro" id="IPR046107">
    <property type="entry name" value="DUF6044"/>
</dbReference>
<feature type="transmembrane region" description="Helical" evidence="1">
    <location>
        <begin position="283"/>
        <end position="301"/>
    </location>
</feature>
<dbReference type="EMBL" id="RXOF01000002">
    <property type="protein sequence ID" value="RTQ52468.1"/>
    <property type="molecule type" value="Genomic_DNA"/>
</dbReference>
<proteinExistence type="predicted"/>
<gene>
    <name evidence="2" type="ORF">EJV47_05505</name>
</gene>
<protein>
    <recommendedName>
        <fullName evidence="4">Glycosyltransferase RgtA/B/C/D-like domain-containing protein</fullName>
    </recommendedName>
</protein>
<dbReference type="Pfam" id="PF19510">
    <property type="entry name" value="DUF6044"/>
    <property type="match status" value="1"/>
</dbReference>
<organism evidence="2 3">
    <name type="scientific">Hymenobacter gummosus</name>
    <dbReference type="NCBI Taxonomy" id="1776032"/>
    <lineage>
        <taxon>Bacteria</taxon>
        <taxon>Pseudomonadati</taxon>
        <taxon>Bacteroidota</taxon>
        <taxon>Cytophagia</taxon>
        <taxon>Cytophagales</taxon>
        <taxon>Hymenobacteraceae</taxon>
        <taxon>Hymenobacter</taxon>
    </lineage>
</organism>
<feature type="transmembrane region" description="Helical" evidence="1">
    <location>
        <begin position="176"/>
        <end position="205"/>
    </location>
</feature>
<sequence>MSAPSFPPFSRRPLLWALLALLLLWLPILLRGPDSYVILDDNLDAEVSVPVLLHRFGVALDYRLETTIPAIMNGLPRSAQRPGLNATVGLFDLLPPLAAYWTNDLLVRLAALLGLYLLLRRYGLGRPADRALAAGVALAWAVLPAHSMYGLSALGLPWPVLAVLNLRAGRGRWWDWLTLLLFPLWSMLVLAGFFLLAALGLLLLLDGLRRRRVAWAAWGGVGVLALGYLVVEWPLISSTLLRPQFVPHRVEFRLAELTPKGLKAGLLSAWQYFVWGQYHASRFFRGLILLTLVVAAGWRWRRGETDKRWEARVLRALLGLGLLAVFCGFYPQLMGPVQRLAPSLGAFNLSRFHFLTPLLWFGLWVLALRELPAGPLRTGLVALQLLLGLALNPEWSQNLRRWAGRPAAHEPSWQQFLAPELLTRVRHTLEQRSGQPAAQWRVACLGLPPAVAQLSGFYTLDSYQSTYPLSYKHQFRPLIAGELAKSPELQRYFDDWGSRCYLFSAELGRNFRVARTDSLVVQHWRFDAAAFRRLGGRYVLSAARLARPAEAGLRPVGYCTEPAAYWGLYIYELID</sequence>
<accession>A0A3S0HBR1</accession>
<dbReference type="OrthoDB" id="2349131at2"/>
<dbReference type="Proteomes" id="UP000282184">
    <property type="component" value="Unassembled WGS sequence"/>
</dbReference>
<dbReference type="AlphaFoldDB" id="A0A3S0HBR1"/>
<feature type="transmembrane region" description="Helical" evidence="1">
    <location>
        <begin position="351"/>
        <end position="368"/>
    </location>
</feature>
<keyword evidence="1" id="KW-0472">Membrane</keyword>
<keyword evidence="3" id="KW-1185">Reference proteome</keyword>